<keyword evidence="2" id="KW-0472">Membrane</keyword>
<keyword evidence="2" id="KW-1133">Transmembrane helix</keyword>
<feature type="compositionally biased region" description="Polar residues" evidence="1">
    <location>
        <begin position="179"/>
        <end position="193"/>
    </location>
</feature>
<accession>A0A5J5EU02</accession>
<feature type="region of interest" description="Disordered" evidence="1">
    <location>
        <begin position="75"/>
        <end position="99"/>
    </location>
</feature>
<comment type="caution">
    <text evidence="3">The sequence shown here is derived from an EMBL/GenBank/DDBJ whole genome shotgun (WGS) entry which is preliminary data.</text>
</comment>
<evidence type="ECO:0000313" key="3">
    <source>
        <dbReference type="EMBL" id="KAA8903089.1"/>
    </source>
</evidence>
<feature type="region of interest" description="Disordered" evidence="1">
    <location>
        <begin position="173"/>
        <end position="193"/>
    </location>
</feature>
<feature type="transmembrane region" description="Helical" evidence="2">
    <location>
        <begin position="107"/>
        <end position="132"/>
    </location>
</feature>
<keyword evidence="2" id="KW-0812">Transmembrane</keyword>
<feature type="transmembrane region" description="Helical" evidence="2">
    <location>
        <begin position="144"/>
        <end position="165"/>
    </location>
</feature>
<evidence type="ECO:0000256" key="1">
    <source>
        <dbReference type="SAM" id="MobiDB-lite"/>
    </source>
</evidence>
<dbReference type="Proteomes" id="UP000326924">
    <property type="component" value="Unassembled WGS sequence"/>
</dbReference>
<dbReference type="InParanoid" id="A0A5J5EU02"/>
<organism evidence="3 4">
    <name type="scientific">Sphaerosporella brunnea</name>
    <dbReference type="NCBI Taxonomy" id="1250544"/>
    <lineage>
        <taxon>Eukaryota</taxon>
        <taxon>Fungi</taxon>
        <taxon>Dikarya</taxon>
        <taxon>Ascomycota</taxon>
        <taxon>Pezizomycotina</taxon>
        <taxon>Pezizomycetes</taxon>
        <taxon>Pezizales</taxon>
        <taxon>Pyronemataceae</taxon>
        <taxon>Sphaerosporella</taxon>
    </lineage>
</organism>
<proteinExistence type="predicted"/>
<evidence type="ECO:0000256" key="2">
    <source>
        <dbReference type="SAM" id="Phobius"/>
    </source>
</evidence>
<dbReference type="EMBL" id="VXIS01000122">
    <property type="protein sequence ID" value="KAA8903089.1"/>
    <property type="molecule type" value="Genomic_DNA"/>
</dbReference>
<feature type="region of interest" description="Disordered" evidence="1">
    <location>
        <begin position="1"/>
        <end position="42"/>
    </location>
</feature>
<dbReference type="AlphaFoldDB" id="A0A5J5EU02"/>
<gene>
    <name evidence="3" type="ORF">FN846DRAFT_908235</name>
</gene>
<name>A0A5J5EU02_9PEZI</name>
<protein>
    <submittedName>
        <fullName evidence="3">Uncharacterized protein</fullName>
    </submittedName>
</protein>
<sequence length="193" mass="20489">MDSPHIDEFTSDGRSPCYSKTGLQTANKPPAGEQPSGGDLIAQKNEPAIVSYDKCKVTDLVTHLAISIHGITDQELERILPPPSPPQEPPEGDEGEDREERFREGMVMAACISGVATAAVTAVMFLWALAVVGSEGVALRAVEAAIGVVRCAMMGAATAVAVWVFTAGDSEEHSGFEHVSQQKPSKSQYKPPE</sequence>
<keyword evidence="4" id="KW-1185">Reference proteome</keyword>
<evidence type="ECO:0000313" key="4">
    <source>
        <dbReference type="Proteomes" id="UP000326924"/>
    </source>
</evidence>
<feature type="compositionally biased region" description="Pro residues" evidence="1">
    <location>
        <begin position="80"/>
        <end position="89"/>
    </location>
</feature>
<reference evidence="3 4" key="1">
    <citation type="submission" date="2019-09" db="EMBL/GenBank/DDBJ databases">
        <title>Draft genome of the ectomycorrhizal ascomycete Sphaerosporella brunnea.</title>
        <authorList>
            <consortium name="DOE Joint Genome Institute"/>
            <person name="Benucci G.M."/>
            <person name="Marozzi G."/>
            <person name="Antonielli L."/>
            <person name="Sanchez S."/>
            <person name="Marco P."/>
            <person name="Wang X."/>
            <person name="Falini L.B."/>
            <person name="Barry K."/>
            <person name="Haridas S."/>
            <person name="Lipzen A."/>
            <person name="Labutti K."/>
            <person name="Grigoriev I.V."/>
            <person name="Murat C."/>
            <person name="Martin F."/>
            <person name="Albertini E."/>
            <person name="Donnini D."/>
            <person name="Bonito G."/>
        </authorList>
    </citation>
    <scope>NUCLEOTIDE SEQUENCE [LARGE SCALE GENOMIC DNA]</scope>
    <source>
        <strain evidence="3 4">Sb_GMNB300</strain>
    </source>
</reference>